<dbReference type="SUPFAM" id="SSF53474">
    <property type="entry name" value="alpha/beta-Hydrolases"/>
    <property type="match status" value="1"/>
</dbReference>
<sequence length="364" mass="38762">MKISPILFAPLLVSAAPGVTRRGHDRVVEKRAATITTTELADLRFFSQYAAAANCNGQVAAGSAIACANNGCPDVEAVGSTVVDTFGGVVTDIHGYVATDVENKLIVVAYKGSTSLRNYLADFVFHRVGCADIVDGCEVHAGFSKANDETWEKMLATLTTTVAANPTYKVVFTGHSLGGAVATLATARARKLGFSIDLYNYGSPRVGNQAFAEFVTSQPGVEYRITHLTDPVPRLPPIFLGYHHISPEYWLSNGIANTTDYSPADIKICEGTASVQCNAGGLGFDPDAHNYYLGHITACTGPFDFKKKRDAQGEVEFVSETAVPPLHITPDLATIDPPVLSDEELIAQMLAFAEQDIDAANALA</sequence>
<evidence type="ECO:0000313" key="7">
    <source>
        <dbReference type="Proteomes" id="UP000756346"/>
    </source>
</evidence>
<dbReference type="EMBL" id="JAGTJQ010000004">
    <property type="protein sequence ID" value="KAH7033437.1"/>
    <property type="molecule type" value="Genomic_DNA"/>
</dbReference>
<dbReference type="GO" id="GO:0016787">
    <property type="term" value="F:hydrolase activity"/>
    <property type="evidence" value="ECO:0007669"/>
    <property type="project" value="UniProtKB-KW"/>
</dbReference>
<dbReference type="Proteomes" id="UP000756346">
    <property type="component" value="Unassembled WGS sequence"/>
</dbReference>
<dbReference type="GeneID" id="70183249"/>
<dbReference type="AlphaFoldDB" id="A0A9P8Y985"/>
<dbReference type="RefSeq" id="XP_046014269.1">
    <property type="nucleotide sequence ID" value="XM_046153703.1"/>
</dbReference>
<keyword evidence="2" id="KW-0378">Hydrolase</keyword>
<comment type="caution">
    <text evidence="6">The sequence shown here is derived from an EMBL/GenBank/DDBJ whole genome shotgun (WGS) entry which is preliminary data.</text>
</comment>
<proteinExistence type="predicted"/>
<feature type="domain" description="Mono-/di-acylglycerol lipase N-terminal" evidence="5">
    <location>
        <begin position="32"/>
        <end position="82"/>
    </location>
</feature>
<dbReference type="PANTHER" id="PTHR46640">
    <property type="entry name" value="TRIACYLGLYCEROL LIPASE, PUTATIVE (AFU_ORTHOLOGUE AFUA_6G06510)-RELATED"/>
    <property type="match status" value="1"/>
</dbReference>
<feature type="chain" id="PRO_5040122246" evidence="3">
    <location>
        <begin position="16"/>
        <end position="364"/>
    </location>
</feature>
<evidence type="ECO:0000256" key="2">
    <source>
        <dbReference type="ARBA" id="ARBA00022801"/>
    </source>
</evidence>
<keyword evidence="7" id="KW-1185">Reference proteome</keyword>
<gene>
    <name evidence="6" type="ORF">B0I36DRAFT_321445</name>
</gene>
<keyword evidence="1 3" id="KW-0732">Signal</keyword>
<dbReference type="Pfam" id="PF03893">
    <property type="entry name" value="Lipase3_N"/>
    <property type="match status" value="1"/>
</dbReference>
<accession>A0A9P8Y985</accession>
<protein>
    <submittedName>
        <fullName evidence="6">Lipase</fullName>
    </submittedName>
</protein>
<dbReference type="InterPro" id="IPR005592">
    <property type="entry name" value="Mono/diacylglycerol_lipase_N"/>
</dbReference>
<dbReference type="OrthoDB" id="426718at2759"/>
<name>A0A9P8Y985_9PEZI</name>
<evidence type="ECO:0000256" key="3">
    <source>
        <dbReference type="SAM" id="SignalP"/>
    </source>
</evidence>
<evidence type="ECO:0000256" key="1">
    <source>
        <dbReference type="ARBA" id="ARBA00022729"/>
    </source>
</evidence>
<dbReference type="InterPro" id="IPR051299">
    <property type="entry name" value="AB_hydrolase_lip/est"/>
</dbReference>
<organism evidence="6 7">
    <name type="scientific">Microdochium trichocladiopsis</name>
    <dbReference type="NCBI Taxonomy" id="1682393"/>
    <lineage>
        <taxon>Eukaryota</taxon>
        <taxon>Fungi</taxon>
        <taxon>Dikarya</taxon>
        <taxon>Ascomycota</taxon>
        <taxon>Pezizomycotina</taxon>
        <taxon>Sordariomycetes</taxon>
        <taxon>Xylariomycetidae</taxon>
        <taxon>Xylariales</taxon>
        <taxon>Microdochiaceae</taxon>
        <taxon>Microdochium</taxon>
    </lineage>
</organism>
<dbReference type="InterPro" id="IPR002921">
    <property type="entry name" value="Fungal_lipase-type"/>
</dbReference>
<feature type="domain" description="Fungal lipase-type" evidence="4">
    <location>
        <begin position="107"/>
        <end position="238"/>
    </location>
</feature>
<feature type="signal peptide" evidence="3">
    <location>
        <begin position="1"/>
        <end position="15"/>
    </location>
</feature>
<dbReference type="Gene3D" id="3.40.50.1820">
    <property type="entry name" value="alpha/beta hydrolase"/>
    <property type="match status" value="1"/>
</dbReference>
<evidence type="ECO:0000259" key="4">
    <source>
        <dbReference type="Pfam" id="PF01764"/>
    </source>
</evidence>
<dbReference type="GO" id="GO:0016042">
    <property type="term" value="P:lipid catabolic process"/>
    <property type="evidence" value="ECO:0007669"/>
    <property type="project" value="InterPro"/>
</dbReference>
<dbReference type="Pfam" id="PF01764">
    <property type="entry name" value="Lipase_3"/>
    <property type="match status" value="1"/>
</dbReference>
<dbReference type="InterPro" id="IPR029058">
    <property type="entry name" value="AB_hydrolase_fold"/>
</dbReference>
<dbReference type="CDD" id="cd00519">
    <property type="entry name" value="Lipase_3"/>
    <property type="match status" value="1"/>
</dbReference>
<reference evidence="6" key="1">
    <citation type="journal article" date="2021" name="Nat. Commun.">
        <title>Genetic determinants of endophytism in the Arabidopsis root mycobiome.</title>
        <authorList>
            <person name="Mesny F."/>
            <person name="Miyauchi S."/>
            <person name="Thiergart T."/>
            <person name="Pickel B."/>
            <person name="Atanasova L."/>
            <person name="Karlsson M."/>
            <person name="Huettel B."/>
            <person name="Barry K.W."/>
            <person name="Haridas S."/>
            <person name="Chen C."/>
            <person name="Bauer D."/>
            <person name="Andreopoulos W."/>
            <person name="Pangilinan J."/>
            <person name="LaButti K."/>
            <person name="Riley R."/>
            <person name="Lipzen A."/>
            <person name="Clum A."/>
            <person name="Drula E."/>
            <person name="Henrissat B."/>
            <person name="Kohler A."/>
            <person name="Grigoriev I.V."/>
            <person name="Martin F.M."/>
            <person name="Hacquard S."/>
        </authorList>
    </citation>
    <scope>NUCLEOTIDE SEQUENCE</scope>
    <source>
        <strain evidence="6">MPI-CAGE-CH-0230</strain>
    </source>
</reference>
<evidence type="ECO:0000259" key="5">
    <source>
        <dbReference type="Pfam" id="PF03893"/>
    </source>
</evidence>
<dbReference type="PANTHER" id="PTHR46640:SF1">
    <property type="entry name" value="FUNGAL LIPASE-LIKE DOMAIN-CONTAINING PROTEIN-RELATED"/>
    <property type="match status" value="1"/>
</dbReference>
<evidence type="ECO:0000313" key="6">
    <source>
        <dbReference type="EMBL" id="KAH7033437.1"/>
    </source>
</evidence>